<dbReference type="Pfam" id="PF09409">
    <property type="entry name" value="PUB"/>
    <property type="match status" value="1"/>
</dbReference>
<evidence type="ECO:0000313" key="3">
    <source>
        <dbReference type="EMBL" id="KAG7571302.1"/>
    </source>
</evidence>
<dbReference type="GO" id="GO:0005737">
    <property type="term" value="C:cytoplasm"/>
    <property type="evidence" value="ECO:0007669"/>
    <property type="project" value="TreeGrafter"/>
</dbReference>
<feature type="region of interest" description="Disordered" evidence="1">
    <location>
        <begin position="216"/>
        <end position="290"/>
    </location>
</feature>
<dbReference type="PANTHER" id="PTHR23153:SF38">
    <property type="entry name" value="UBX DOMAIN-CONTAINING PROTEIN 6"/>
    <property type="match status" value="1"/>
</dbReference>
<organism evidence="3 4">
    <name type="scientific">Filobasidium floriforme</name>
    <dbReference type="NCBI Taxonomy" id="5210"/>
    <lineage>
        <taxon>Eukaryota</taxon>
        <taxon>Fungi</taxon>
        <taxon>Dikarya</taxon>
        <taxon>Basidiomycota</taxon>
        <taxon>Agaricomycotina</taxon>
        <taxon>Tremellomycetes</taxon>
        <taxon>Filobasidiales</taxon>
        <taxon>Filobasidiaceae</taxon>
        <taxon>Filobasidium</taxon>
    </lineage>
</organism>
<feature type="compositionally biased region" description="Basic and acidic residues" evidence="1">
    <location>
        <begin position="216"/>
        <end position="247"/>
    </location>
</feature>
<evidence type="ECO:0000259" key="2">
    <source>
        <dbReference type="Pfam" id="PF09409"/>
    </source>
</evidence>
<dbReference type="Gene3D" id="1.20.58.2190">
    <property type="match status" value="1"/>
</dbReference>
<sequence>MAETTPKKIPTATEKRAAALAAIEARARNGPLSSTPQEPSSNSTPGAWTPPSPEEDRKRKLELGRIVARDIMGSNNYTSAATCIETLLKIANNVLSNPTEQKFTQIKTNNAAMKRTVLDVKGGQDYLVAMGFRSRTISFTQSFVLEPFPLRPGMKHGLELGVQVLEAHLTQALDRLDHSTASATILAAQESEAARKKRALAEIDADRERVKERLEREKIGREAREKKKREEEERLAQEEREEEERLNKVTGEGGQDGERVDGGSDEVGDEGGDEAQEAQEIKEEAAVKHE</sequence>
<gene>
    <name evidence="3" type="ORF">FFLO_00814</name>
</gene>
<feature type="compositionally biased region" description="Acidic residues" evidence="1">
    <location>
        <begin position="263"/>
        <end position="277"/>
    </location>
</feature>
<accession>A0A8K0NTG8</accession>
<feature type="compositionally biased region" description="Basic and acidic residues" evidence="1">
    <location>
        <begin position="279"/>
        <end position="290"/>
    </location>
</feature>
<dbReference type="AlphaFoldDB" id="A0A8K0NTG8"/>
<feature type="domain" description="PUB" evidence="2">
    <location>
        <begin position="81"/>
        <end position="137"/>
    </location>
</feature>
<proteinExistence type="predicted"/>
<feature type="region of interest" description="Disordered" evidence="1">
    <location>
        <begin position="1"/>
        <end position="59"/>
    </location>
</feature>
<comment type="caution">
    <text evidence="3">The sequence shown here is derived from an EMBL/GenBank/DDBJ whole genome shotgun (WGS) entry which is preliminary data.</text>
</comment>
<evidence type="ECO:0000313" key="4">
    <source>
        <dbReference type="Proteomes" id="UP000812966"/>
    </source>
</evidence>
<dbReference type="EMBL" id="JABELV010000009">
    <property type="protein sequence ID" value="KAG7571302.1"/>
    <property type="molecule type" value="Genomic_DNA"/>
</dbReference>
<evidence type="ECO:0000256" key="1">
    <source>
        <dbReference type="SAM" id="MobiDB-lite"/>
    </source>
</evidence>
<dbReference type="Proteomes" id="UP000812966">
    <property type="component" value="Unassembled WGS sequence"/>
</dbReference>
<name>A0A8K0NTG8_9TREE</name>
<dbReference type="InterPro" id="IPR036339">
    <property type="entry name" value="PUB-like_dom_sf"/>
</dbReference>
<feature type="compositionally biased region" description="Polar residues" evidence="1">
    <location>
        <begin position="31"/>
        <end position="46"/>
    </location>
</feature>
<dbReference type="CDD" id="cd09212">
    <property type="entry name" value="PUB"/>
    <property type="match status" value="1"/>
</dbReference>
<dbReference type="SUPFAM" id="SSF143503">
    <property type="entry name" value="PUG domain-like"/>
    <property type="match status" value="1"/>
</dbReference>
<dbReference type="SMART" id="SM00580">
    <property type="entry name" value="PUG"/>
    <property type="match status" value="1"/>
</dbReference>
<dbReference type="InterPro" id="IPR018997">
    <property type="entry name" value="PUB_domain"/>
</dbReference>
<dbReference type="OrthoDB" id="49605at2759"/>
<keyword evidence="4" id="KW-1185">Reference proteome</keyword>
<protein>
    <recommendedName>
        <fullName evidence="2">PUB domain-containing protein</fullName>
    </recommendedName>
</protein>
<reference evidence="3" key="1">
    <citation type="submission" date="2020-04" db="EMBL/GenBank/DDBJ databases">
        <title>Analysis of mating type loci in Filobasidium floriforme.</title>
        <authorList>
            <person name="Nowrousian M."/>
        </authorList>
    </citation>
    <scope>NUCLEOTIDE SEQUENCE</scope>
    <source>
        <strain evidence="3">CBS 6242</strain>
    </source>
</reference>
<dbReference type="PANTHER" id="PTHR23153">
    <property type="entry name" value="UBX-RELATED"/>
    <property type="match status" value="1"/>
</dbReference>